<keyword evidence="3" id="KW-1003">Cell membrane</keyword>
<reference evidence="14" key="2">
    <citation type="submission" date="2023-01" db="EMBL/GenBank/DDBJ databases">
        <authorList>
            <person name="Sun Q."/>
            <person name="Evtushenko L."/>
        </authorList>
    </citation>
    <scope>NUCLEOTIDE SEQUENCE</scope>
    <source>
        <strain evidence="14">VKM Ac-1321</strain>
    </source>
</reference>
<accession>A0A9W6NQV9</accession>
<comment type="similarity">
    <text evidence="10">Belongs to the ABC transporter superfamily. Siderophore-Fe(3+) uptake transporter (SIUT) (TC 3.A.1.21) family.</text>
</comment>
<gene>
    <name evidence="14" type="ORF">GCM10017581_073980</name>
</gene>
<evidence type="ECO:0000256" key="6">
    <source>
        <dbReference type="ARBA" id="ARBA00022741"/>
    </source>
</evidence>
<evidence type="ECO:0000256" key="9">
    <source>
        <dbReference type="ARBA" id="ARBA00023136"/>
    </source>
</evidence>
<dbReference type="GO" id="GO:0005524">
    <property type="term" value="F:ATP binding"/>
    <property type="evidence" value="ECO:0007669"/>
    <property type="project" value="UniProtKB-KW"/>
</dbReference>
<sequence length="620" mass="65726">MTAEESEPRPGARALFPAAGRAAGMVWQAARAHVVAYVAAVVVTAAIPVAVAWLTREVLDRVSRPDRTGAGLLELALALAAAGGALVVATQAGEYLRGEVDRRAALRGKDELFAAVGAIPGLAPFEDPAFLDRLRLGELSAGHPGRLVDTALSTIRSTLTVAGFVGSLALISPIFTTIVLASAIPALLIEVRLSRQRAGMLWRIGPVERRRMFYSTLLSTVDAAKEIRLFDLGGFLRGRMLAEQRTADAARRRMDRREVLVQGGLAGSAAVVAGAGLVWAILAAGDGRLGVGDVAMFIAAMAGVQASLGTVVGAGVMAYEHLLTFHHFVTVVTAAPDLPVPAAPRPLPALRRGIELRDVWFRYSPDHPWVLRGVDLTIPVGQTVALVGRNGGGKSTLVKLLCRFYDPTRGSIRWDGVDIRDVPPAQLRSRIGAVFQDFVSYDLSATENIAVGDLAVADEHRIAEAARDAGVHDTIAALPRGYDTMLSRSFKATAADDDDREAAAGVLLSGGQWQRVALARAFLRRDRDLLILDEPSAGLDPEAEHQVHSHLRTLRAGRTSLLISHRLGAVRDADRIVVLAGGVVAEDGRHSELVAAGGGYAQLFARQAAGYRDEGVAVAG</sequence>
<dbReference type="RefSeq" id="WP_271189864.1">
    <property type="nucleotide sequence ID" value="NZ_BSFP01000061.1"/>
</dbReference>
<feature type="domain" description="ABC transporter" evidence="12">
    <location>
        <begin position="354"/>
        <end position="606"/>
    </location>
</feature>
<feature type="transmembrane region" description="Helical" evidence="11">
    <location>
        <begin position="259"/>
        <end position="282"/>
    </location>
</feature>
<organism evidence="14 15">
    <name type="scientific">Dactylosporangium matsuzakiense</name>
    <dbReference type="NCBI Taxonomy" id="53360"/>
    <lineage>
        <taxon>Bacteria</taxon>
        <taxon>Bacillati</taxon>
        <taxon>Actinomycetota</taxon>
        <taxon>Actinomycetes</taxon>
        <taxon>Micromonosporales</taxon>
        <taxon>Micromonosporaceae</taxon>
        <taxon>Dactylosporangium</taxon>
    </lineage>
</organism>
<proteinExistence type="inferred from homology"/>
<dbReference type="InterPro" id="IPR003439">
    <property type="entry name" value="ABC_transporter-like_ATP-bd"/>
</dbReference>
<dbReference type="PROSITE" id="PS50893">
    <property type="entry name" value="ABC_TRANSPORTER_2"/>
    <property type="match status" value="1"/>
</dbReference>
<dbReference type="SUPFAM" id="SSF90123">
    <property type="entry name" value="ABC transporter transmembrane region"/>
    <property type="match status" value="1"/>
</dbReference>
<dbReference type="Proteomes" id="UP001143480">
    <property type="component" value="Unassembled WGS sequence"/>
</dbReference>
<keyword evidence="6" id="KW-0547">Nucleotide-binding</keyword>
<keyword evidence="9 11" id="KW-0472">Membrane</keyword>
<name>A0A9W6NQV9_9ACTN</name>
<evidence type="ECO:0000256" key="2">
    <source>
        <dbReference type="ARBA" id="ARBA00022448"/>
    </source>
</evidence>
<feature type="transmembrane region" description="Helical" evidence="11">
    <location>
        <begin position="34"/>
        <end position="54"/>
    </location>
</feature>
<dbReference type="InterPro" id="IPR036640">
    <property type="entry name" value="ABC1_TM_sf"/>
</dbReference>
<evidence type="ECO:0000256" key="5">
    <source>
        <dbReference type="ARBA" id="ARBA00022692"/>
    </source>
</evidence>
<evidence type="ECO:0000313" key="15">
    <source>
        <dbReference type="Proteomes" id="UP001143480"/>
    </source>
</evidence>
<dbReference type="Pfam" id="PF00005">
    <property type="entry name" value="ABC_tran"/>
    <property type="match status" value="1"/>
</dbReference>
<comment type="subcellular location">
    <subcellularLocation>
        <location evidence="1">Cell inner membrane</location>
        <topology evidence="1">Multi-pass membrane protein</topology>
    </subcellularLocation>
</comment>
<evidence type="ECO:0000256" key="11">
    <source>
        <dbReference type="SAM" id="Phobius"/>
    </source>
</evidence>
<keyword evidence="8 11" id="KW-1133">Transmembrane helix</keyword>
<dbReference type="GO" id="GO:0016887">
    <property type="term" value="F:ATP hydrolysis activity"/>
    <property type="evidence" value="ECO:0007669"/>
    <property type="project" value="InterPro"/>
</dbReference>
<dbReference type="InterPro" id="IPR017871">
    <property type="entry name" value="ABC_transporter-like_CS"/>
</dbReference>
<keyword evidence="4" id="KW-0997">Cell inner membrane</keyword>
<evidence type="ECO:0000256" key="8">
    <source>
        <dbReference type="ARBA" id="ARBA00022989"/>
    </source>
</evidence>
<protein>
    <submittedName>
        <fullName evidence="14">Multidrug ABC transporter permease</fullName>
    </submittedName>
</protein>
<evidence type="ECO:0000256" key="1">
    <source>
        <dbReference type="ARBA" id="ARBA00004429"/>
    </source>
</evidence>
<feature type="domain" description="ABC transmembrane type-1" evidence="13">
    <location>
        <begin position="35"/>
        <end position="320"/>
    </location>
</feature>
<dbReference type="GO" id="GO:0005886">
    <property type="term" value="C:plasma membrane"/>
    <property type="evidence" value="ECO:0007669"/>
    <property type="project" value="UniProtKB-SubCell"/>
</dbReference>
<keyword evidence="5 11" id="KW-0812">Transmembrane</keyword>
<dbReference type="PROSITE" id="PS50929">
    <property type="entry name" value="ABC_TM1F"/>
    <property type="match status" value="1"/>
</dbReference>
<dbReference type="Gene3D" id="1.20.1560.10">
    <property type="entry name" value="ABC transporter type 1, transmembrane domain"/>
    <property type="match status" value="1"/>
</dbReference>
<dbReference type="PANTHER" id="PTHR24221:SF654">
    <property type="entry name" value="ATP-BINDING CASSETTE SUB-FAMILY B MEMBER 6"/>
    <property type="match status" value="1"/>
</dbReference>
<dbReference type="FunFam" id="3.40.50.300:FF:000221">
    <property type="entry name" value="Multidrug ABC transporter ATP-binding protein"/>
    <property type="match status" value="1"/>
</dbReference>
<dbReference type="InterPro" id="IPR027417">
    <property type="entry name" value="P-loop_NTPase"/>
</dbReference>
<evidence type="ECO:0000256" key="3">
    <source>
        <dbReference type="ARBA" id="ARBA00022475"/>
    </source>
</evidence>
<evidence type="ECO:0000259" key="13">
    <source>
        <dbReference type="PROSITE" id="PS50929"/>
    </source>
</evidence>
<dbReference type="SMART" id="SM00382">
    <property type="entry name" value="AAA"/>
    <property type="match status" value="1"/>
</dbReference>
<keyword evidence="2" id="KW-0813">Transport</keyword>
<feature type="transmembrane region" description="Helical" evidence="11">
    <location>
        <begin position="161"/>
        <end position="189"/>
    </location>
</feature>
<evidence type="ECO:0000259" key="12">
    <source>
        <dbReference type="PROSITE" id="PS50893"/>
    </source>
</evidence>
<feature type="transmembrane region" description="Helical" evidence="11">
    <location>
        <begin position="294"/>
        <end position="319"/>
    </location>
</feature>
<dbReference type="AlphaFoldDB" id="A0A9W6NQV9"/>
<evidence type="ECO:0000256" key="7">
    <source>
        <dbReference type="ARBA" id="ARBA00022840"/>
    </source>
</evidence>
<evidence type="ECO:0000256" key="10">
    <source>
        <dbReference type="ARBA" id="ARBA00023455"/>
    </source>
</evidence>
<dbReference type="InterPro" id="IPR003593">
    <property type="entry name" value="AAA+_ATPase"/>
</dbReference>
<keyword evidence="7" id="KW-0067">ATP-binding</keyword>
<evidence type="ECO:0000313" key="14">
    <source>
        <dbReference type="EMBL" id="GLL05651.1"/>
    </source>
</evidence>
<feature type="transmembrane region" description="Helical" evidence="11">
    <location>
        <begin position="75"/>
        <end position="93"/>
    </location>
</feature>
<dbReference type="Gene3D" id="3.40.50.300">
    <property type="entry name" value="P-loop containing nucleotide triphosphate hydrolases"/>
    <property type="match status" value="1"/>
</dbReference>
<dbReference type="SUPFAM" id="SSF52540">
    <property type="entry name" value="P-loop containing nucleoside triphosphate hydrolases"/>
    <property type="match status" value="1"/>
</dbReference>
<dbReference type="EMBL" id="BSFP01000061">
    <property type="protein sequence ID" value="GLL05651.1"/>
    <property type="molecule type" value="Genomic_DNA"/>
</dbReference>
<comment type="caution">
    <text evidence="14">The sequence shown here is derived from an EMBL/GenBank/DDBJ whole genome shotgun (WGS) entry which is preliminary data.</text>
</comment>
<dbReference type="PROSITE" id="PS00211">
    <property type="entry name" value="ABC_TRANSPORTER_1"/>
    <property type="match status" value="1"/>
</dbReference>
<dbReference type="GO" id="GO:0140359">
    <property type="term" value="F:ABC-type transporter activity"/>
    <property type="evidence" value="ECO:0007669"/>
    <property type="project" value="InterPro"/>
</dbReference>
<dbReference type="GO" id="GO:0034040">
    <property type="term" value="F:ATPase-coupled lipid transmembrane transporter activity"/>
    <property type="evidence" value="ECO:0007669"/>
    <property type="project" value="TreeGrafter"/>
</dbReference>
<evidence type="ECO:0000256" key="4">
    <source>
        <dbReference type="ARBA" id="ARBA00022519"/>
    </source>
</evidence>
<dbReference type="InterPro" id="IPR039421">
    <property type="entry name" value="Type_1_exporter"/>
</dbReference>
<reference evidence="14" key="1">
    <citation type="journal article" date="2014" name="Int. J. Syst. Evol. Microbiol.">
        <title>Complete genome sequence of Corynebacterium casei LMG S-19264T (=DSM 44701T), isolated from a smear-ripened cheese.</title>
        <authorList>
            <consortium name="US DOE Joint Genome Institute (JGI-PGF)"/>
            <person name="Walter F."/>
            <person name="Albersmeier A."/>
            <person name="Kalinowski J."/>
            <person name="Ruckert C."/>
        </authorList>
    </citation>
    <scope>NUCLEOTIDE SEQUENCE</scope>
    <source>
        <strain evidence="14">VKM Ac-1321</strain>
    </source>
</reference>
<dbReference type="InterPro" id="IPR011527">
    <property type="entry name" value="ABC1_TM_dom"/>
</dbReference>
<dbReference type="PANTHER" id="PTHR24221">
    <property type="entry name" value="ATP-BINDING CASSETTE SUB-FAMILY B"/>
    <property type="match status" value="1"/>
</dbReference>
<keyword evidence="15" id="KW-1185">Reference proteome</keyword>